<gene>
    <name evidence="2" type="ORF">LAZ67_17002544</name>
</gene>
<organism evidence="2 3">
    <name type="scientific">Cordylochernes scorpioides</name>
    <dbReference type="NCBI Taxonomy" id="51811"/>
    <lineage>
        <taxon>Eukaryota</taxon>
        <taxon>Metazoa</taxon>
        <taxon>Ecdysozoa</taxon>
        <taxon>Arthropoda</taxon>
        <taxon>Chelicerata</taxon>
        <taxon>Arachnida</taxon>
        <taxon>Pseudoscorpiones</taxon>
        <taxon>Cheliferoidea</taxon>
        <taxon>Chernetidae</taxon>
        <taxon>Cordylochernes</taxon>
    </lineage>
</organism>
<dbReference type="Proteomes" id="UP001235939">
    <property type="component" value="Chromosome 17"/>
</dbReference>
<name>A0ABY6LE16_9ARAC</name>
<dbReference type="SUPFAM" id="SSF103473">
    <property type="entry name" value="MFS general substrate transporter"/>
    <property type="match status" value="1"/>
</dbReference>
<feature type="transmembrane region" description="Helical" evidence="1">
    <location>
        <begin position="511"/>
        <end position="531"/>
    </location>
</feature>
<proteinExistence type="predicted"/>
<keyword evidence="1" id="KW-0812">Transmembrane</keyword>
<dbReference type="Pfam" id="PF07690">
    <property type="entry name" value="MFS_1"/>
    <property type="match status" value="1"/>
</dbReference>
<feature type="transmembrane region" description="Helical" evidence="1">
    <location>
        <begin position="135"/>
        <end position="154"/>
    </location>
</feature>
<dbReference type="CDD" id="cd00742">
    <property type="entry name" value="FABP"/>
    <property type="match status" value="1"/>
</dbReference>
<dbReference type="InterPro" id="IPR027197">
    <property type="entry name" value="SLC43A3"/>
</dbReference>
<feature type="transmembrane region" description="Helical" evidence="1">
    <location>
        <begin position="543"/>
        <end position="563"/>
    </location>
</feature>
<dbReference type="PANTHER" id="PTHR20765:SF1">
    <property type="entry name" value="EQUILIBRATIVE NUCLEOBASE TRANSPORTER 1"/>
    <property type="match status" value="1"/>
</dbReference>
<feature type="transmembrane region" description="Helical" evidence="1">
    <location>
        <begin position="452"/>
        <end position="472"/>
    </location>
</feature>
<dbReference type="InterPro" id="IPR011701">
    <property type="entry name" value="MFS"/>
</dbReference>
<feature type="transmembrane region" description="Helical" evidence="1">
    <location>
        <begin position="395"/>
        <end position="417"/>
    </location>
</feature>
<sequence>MVDNLPGKYKLESSDNYDIFLKDTGIGFAVRQLIKNQRPNVEIYHIGDMWTINTIMSFKTITSIFRLGEPFEEERLDGTKVQSIVEANGPRLVWTQNGDDPEKKSIVTLELDEGNLKAVSIPVSSCLEQDKTLNLAYTIGAFCLGFSAFAWGFFLDSMGLRITRLLLKSLQFSAFPVLMRAKLVICDKSIIIVFLLVVKIILSKIIETVGCFQVANLFPKQRSTIISLYSGAFSASAVVFIFLEYAYDAGLAWRWVTSMLTICSLILLPMTMFVLPHDRIRESRPALRATCKEIAAVYPESVGTFCVLPISPCPHRKATCGLPPALPTVSGKLSGVVTVEKRRPTLPLTSSLFSSTYLMLTVWFSWLLVYTVNYAGSMALWLDRMDGHGHRQASWYIRLFGLAQLSGFVLSPLSGMIMDRGINKASNEMTRFVCVAENDPDLKRLRQYQSGFWTVSFTTVTLASILVCKLFHHEVAVYFSVAAVTVLRSLLVAVATSYLRARFPADHFNPLLGIMSTAASVASLLQFPLFVWEANSGHHILQINLFQFVMLALISAFPLQMLITPLQRHFIRQENELESKLKSGST</sequence>
<evidence type="ECO:0000313" key="2">
    <source>
        <dbReference type="EMBL" id="UYV79422.1"/>
    </source>
</evidence>
<evidence type="ECO:0000313" key="3">
    <source>
        <dbReference type="Proteomes" id="UP001235939"/>
    </source>
</evidence>
<reference evidence="2 3" key="1">
    <citation type="submission" date="2022-01" db="EMBL/GenBank/DDBJ databases">
        <title>A chromosomal length assembly of Cordylochernes scorpioides.</title>
        <authorList>
            <person name="Zeh D."/>
            <person name="Zeh J."/>
        </authorList>
    </citation>
    <scope>NUCLEOTIDE SEQUENCE [LARGE SCALE GENOMIC DNA]</scope>
    <source>
        <strain evidence="2">IN4F17</strain>
        <tissue evidence="2">Whole Body</tissue>
    </source>
</reference>
<feature type="transmembrane region" description="Helical" evidence="1">
    <location>
        <begin position="226"/>
        <end position="247"/>
    </location>
</feature>
<dbReference type="EMBL" id="CP092879">
    <property type="protein sequence ID" value="UYV79422.1"/>
    <property type="molecule type" value="Genomic_DNA"/>
</dbReference>
<dbReference type="Gene3D" id="2.40.128.20">
    <property type="match status" value="1"/>
</dbReference>
<dbReference type="SUPFAM" id="SSF50814">
    <property type="entry name" value="Lipocalins"/>
    <property type="match status" value="1"/>
</dbReference>
<feature type="transmembrane region" description="Helical" evidence="1">
    <location>
        <begin position="191"/>
        <end position="214"/>
    </location>
</feature>
<feature type="transmembrane region" description="Helical" evidence="1">
    <location>
        <begin position="253"/>
        <end position="275"/>
    </location>
</feature>
<keyword evidence="1" id="KW-1133">Transmembrane helix</keyword>
<dbReference type="Gene3D" id="1.20.1250.20">
    <property type="entry name" value="MFS general substrate transporter like domains"/>
    <property type="match status" value="1"/>
</dbReference>
<accession>A0ABY6LE16</accession>
<evidence type="ECO:0000256" key="1">
    <source>
        <dbReference type="SAM" id="Phobius"/>
    </source>
</evidence>
<dbReference type="PANTHER" id="PTHR20765">
    <property type="entry name" value="SOLUTE CARRIER FAMILY 43 MEMBER 3-RELATED"/>
    <property type="match status" value="1"/>
</dbReference>
<feature type="transmembrane region" description="Helical" evidence="1">
    <location>
        <begin position="478"/>
        <end position="499"/>
    </location>
</feature>
<dbReference type="InterPro" id="IPR000463">
    <property type="entry name" value="Fatty_acid-bd"/>
</dbReference>
<dbReference type="InterPro" id="IPR012674">
    <property type="entry name" value="Calycin"/>
</dbReference>
<protein>
    <submittedName>
        <fullName evidence="2">Uncharacterized protein</fullName>
    </submittedName>
</protein>
<keyword evidence="1" id="KW-0472">Membrane</keyword>
<dbReference type="PRINTS" id="PR00178">
    <property type="entry name" value="FATTYACIDBP"/>
</dbReference>
<dbReference type="InterPro" id="IPR036259">
    <property type="entry name" value="MFS_trans_sf"/>
</dbReference>
<keyword evidence="3" id="KW-1185">Reference proteome</keyword>
<feature type="transmembrane region" description="Helical" evidence="1">
    <location>
        <begin position="352"/>
        <end position="375"/>
    </location>
</feature>